<dbReference type="SUPFAM" id="SSF53448">
    <property type="entry name" value="Nucleotide-diphospho-sugar transferases"/>
    <property type="match status" value="1"/>
</dbReference>
<evidence type="ECO:0000256" key="1">
    <source>
        <dbReference type="SAM" id="Phobius"/>
    </source>
</evidence>
<dbReference type="eggNOG" id="COG1216">
    <property type="taxonomic scope" value="Bacteria"/>
</dbReference>
<dbReference type="HOGENOM" id="CLU_070021_0_0_5"/>
<dbReference type="GO" id="GO:0016740">
    <property type="term" value="F:transferase activity"/>
    <property type="evidence" value="ECO:0007669"/>
    <property type="project" value="UniProtKB-KW"/>
</dbReference>
<dbReference type="AlphaFoldDB" id="A0A068STV0"/>
<reference evidence="4" key="1">
    <citation type="journal article" date="2014" name="BMC Genomics">
        <title>Genome sequencing of two Neorhizobium galegae strains reveals a noeT gene responsible for the unusual acetylation of the nodulation factors.</title>
        <authorList>
            <person name="Osterman J."/>
            <person name="Marsh J."/>
            <person name="Laine P.K."/>
            <person name="Zeng Z."/>
            <person name="Alatalo E."/>
            <person name="Sullivan J.T."/>
            <person name="Young J.P."/>
            <person name="Thomas-Oates J."/>
            <person name="Paulin L."/>
            <person name="Lindstrom K."/>
        </authorList>
    </citation>
    <scope>NUCLEOTIDE SEQUENCE [LARGE SCALE GENOMIC DNA]</scope>
    <source>
        <strain evidence="4">HAMBI 540</strain>
    </source>
</reference>
<dbReference type="PANTHER" id="PTHR43646">
    <property type="entry name" value="GLYCOSYLTRANSFERASE"/>
    <property type="match status" value="1"/>
</dbReference>
<keyword evidence="1" id="KW-1133">Transmembrane helix</keyword>
<feature type="transmembrane region" description="Helical" evidence="1">
    <location>
        <begin position="268"/>
        <end position="296"/>
    </location>
</feature>
<keyword evidence="1" id="KW-0472">Membrane</keyword>
<dbReference type="PANTHER" id="PTHR43646:SF6">
    <property type="entry name" value="PRE-MYCOFACTOCIN GLYCOSYLTRANSFERASE"/>
    <property type="match status" value="1"/>
</dbReference>
<dbReference type="KEGG" id="ngg:RG540_CH34740"/>
<organism evidence="3 4">
    <name type="scientific">Neorhizobium galegae bv. orientalis str. HAMBI 540</name>
    <dbReference type="NCBI Taxonomy" id="1028800"/>
    <lineage>
        <taxon>Bacteria</taxon>
        <taxon>Pseudomonadati</taxon>
        <taxon>Pseudomonadota</taxon>
        <taxon>Alphaproteobacteria</taxon>
        <taxon>Hyphomicrobiales</taxon>
        <taxon>Rhizobiaceae</taxon>
        <taxon>Rhizobium/Agrobacterium group</taxon>
        <taxon>Neorhizobium</taxon>
    </lineage>
</organism>
<dbReference type="EMBL" id="HG938353">
    <property type="protein sequence ID" value="CDN49638.1"/>
    <property type="molecule type" value="Genomic_DNA"/>
</dbReference>
<dbReference type="InterPro" id="IPR001173">
    <property type="entry name" value="Glyco_trans_2-like"/>
</dbReference>
<name>A0A068STV0_NEOGA</name>
<proteinExistence type="predicted"/>
<evidence type="ECO:0000313" key="3">
    <source>
        <dbReference type="EMBL" id="CDN49638.1"/>
    </source>
</evidence>
<dbReference type="Pfam" id="PF00535">
    <property type="entry name" value="Glycos_transf_2"/>
    <property type="match status" value="1"/>
</dbReference>
<dbReference type="InterPro" id="IPR029044">
    <property type="entry name" value="Nucleotide-diphossugar_trans"/>
</dbReference>
<protein>
    <submittedName>
        <fullName evidence="3">Putative glycosyltransferase</fullName>
    </submittedName>
</protein>
<evidence type="ECO:0000313" key="4">
    <source>
        <dbReference type="Proteomes" id="UP000028181"/>
    </source>
</evidence>
<sequence>MTTDKPMAGGYAHMDMDIQMHRGGYSGLGADVCVVVIGRNEGQRLIDCLNSLKNHRERTIYVDSASSDGSVEAAAKLCAEVLPLDMAIPFTAARARNAGFDAVMQRWPDTAFVQFLDGDCELDSRWIATATTFLVMRKDVALVFGDRRERHPDRTIFNAMCDREWEGLPGEVPACGGDILIRASALKDLGGYSNELIAGEEPELCVRLRERGWKIWRLPCEMTRHDADISRLSQWWRRSVRCGHAYAQVSHLHRKSPSRIWARNFQRAVFWGGLVPLAAIVGTVLDPVGLALLLAYPLQILRLAFRTASKPGDRWIFATFDVLGKFAEMQGIAQFYVNRLINRQQRIIEYK</sequence>
<evidence type="ECO:0000259" key="2">
    <source>
        <dbReference type="Pfam" id="PF00535"/>
    </source>
</evidence>
<feature type="domain" description="Glycosyltransferase 2-like" evidence="2">
    <location>
        <begin position="33"/>
        <end position="152"/>
    </location>
</feature>
<accession>A0A068STV0</accession>
<dbReference type="PATRIC" id="fig|1028800.3.peg.3531"/>
<dbReference type="Proteomes" id="UP000028181">
    <property type="component" value="Chromosome I"/>
</dbReference>
<dbReference type="Gene3D" id="3.90.550.10">
    <property type="entry name" value="Spore Coat Polysaccharide Biosynthesis Protein SpsA, Chain A"/>
    <property type="match status" value="1"/>
</dbReference>
<keyword evidence="3" id="KW-0808">Transferase</keyword>
<keyword evidence="4" id="KW-1185">Reference proteome</keyword>
<keyword evidence="1" id="KW-0812">Transmembrane</keyword>
<gene>
    <name evidence="3" type="ORF">RG540_CH34740</name>
</gene>